<reference evidence="15" key="1">
    <citation type="submission" date="2015-11" db="EMBL/GenBank/DDBJ databases">
        <title>De novo transcriptome assembly of four potential Pierce s Disease insect vectors from Arizona vineyards.</title>
        <authorList>
            <person name="Tassone E.E."/>
        </authorList>
    </citation>
    <scope>NUCLEOTIDE SEQUENCE</scope>
</reference>
<evidence type="ECO:0000256" key="11">
    <source>
        <dbReference type="RuleBase" id="RU363034"/>
    </source>
</evidence>
<dbReference type="PRINTS" id="PR00722">
    <property type="entry name" value="CHYMOTRYPSIN"/>
</dbReference>
<feature type="domain" description="Clip" evidence="14">
    <location>
        <begin position="50"/>
        <end position="103"/>
    </location>
</feature>
<dbReference type="FunFam" id="3.30.1640.30:FF:000001">
    <property type="entry name" value="Serine protease 7"/>
    <property type="match status" value="1"/>
</dbReference>
<name>A0A1B6ITC3_9HEMI</name>
<dbReference type="FunFam" id="2.40.10.10:FF:000015">
    <property type="entry name" value="Atrial natriuretic peptide-converting enzyme"/>
    <property type="match status" value="1"/>
</dbReference>
<dbReference type="PANTHER" id="PTHR24252:SF7">
    <property type="entry name" value="HYALIN"/>
    <property type="match status" value="1"/>
</dbReference>
<protein>
    <recommendedName>
        <fullName evidence="12">CLIP domain-containing serine protease</fullName>
        <ecNumber evidence="11">3.4.21.-</ecNumber>
    </recommendedName>
</protein>
<comment type="domain">
    <text evidence="12">The clip domain consists of 35-55 residues which are 'knitted' together usually by 3 conserved disulfide bonds forming a clip-like compact structure.</text>
</comment>
<dbReference type="Pfam" id="PF12032">
    <property type="entry name" value="CLIP"/>
    <property type="match status" value="2"/>
</dbReference>
<dbReference type="PROSITE" id="PS00135">
    <property type="entry name" value="TRYPSIN_SER"/>
    <property type="match status" value="1"/>
</dbReference>
<evidence type="ECO:0000256" key="2">
    <source>
        <dbReference type="ARBA" id="ARBA00022525"/>
    </source>
</evidence>
<evidence type="ECO:0000256" key="8">
    <source>
        <dbReference type="ARBA" id="ARBA00023157"/>
    </source>
</evidence>
<comment type="subcellular location">
    <subcellularLocation>
        <location evidence="1 12">Secreted</location>
    </subcellularLocation>
</comment>
<evidence type="ECO:0000256" key="10">
    <source>
        <dbReference type="ARBA" id="ARBA00024195"/>
    </source>
</evidence>
<keyword evidence="4" id="KW-0732">Signal</keyword>
<keyword evidence="7" id="KW-0865">Zymogen</keyword>
<feature type="domain" description="Peptidase S1" evidence="13">
    <location>
        <begin position="205"/>
        <end position="453"/>
    </location>
</feature>
<gene>
    <name evidence="15" type="ORF">g.35002</name>
</gene>
<keyword evidence="9" id="KW-0325">Glycoprotein</keyword>
<sequence>SSLETVLFNIEMDKWQRLVTSYLVLLLCLGVSHQSTRQRRQGLNLASSEPCRTPQNAAGVCVDIKECSVHLDYLVNKRWQPGVKEYLQAALCYKQGSQVYTCCPIEKRVSFETNKGGTDCQTPRESPGRCMNIRKCNELLDLLVKREQTEYLKSSLCGFENRDPKVCCPLGSNIEQPKPERQPERREALPGRDVCGVSDFPNNRVVNGQPAALGSWPWMVALGYRSPRKPLDWLCGGSLISDRYVVTAAHCITNIGSRTMYVARLGDLNLDDKVADRASPIDVPVERAIAHENYNAALHTVDIGLVKLKNRVQYSNLIRPICLPAADTFGSDLYGYSPFVVGWGATAYRGPTATHLQEAQIDITDLDTCSNAYRSIKGATIDDRVICALSPGGQDACQGDSGGPLILPKRINDKINFYLLGVVSYGYKCAEPGYPGIYSKVALYVDWIKKNMS</sequence>
<evidence type="ECO:0000256" key="6">
    <source>
        <dbReference type="ARBA" id="ARBA00022825"/>
    </source>
</evidence>
<dbReference type="InterPro" id="IPR001254">
    <property type="entry name" value="Trypsin_dom"/>
</dbReference>
<dbReference type="PROSITE" id="PS51888">
    <property type="entry name" value="CLIP"/>
    <property type="match status" value="2"/>
</dbReference>
<keyword evidence="2 12" id="KW-0964">Secreted</keyword>
<dbReference type="EC" id="3.4.21.-" evidence="11"/>
<feature type="domain" description="Clip" evidence="14">
    <location>
        <begin position="119"/>
        <end position="168"/>
    </location>
</feature>
<evidence type="ECO:0000313" key="15">
    <source>
        <dbReference type="EMBL" id="JAS90120.1"/>
    </source>
</evidence>
<proteinExistence type="inferred from homology"/>
<dbReference type="InterPro" id="IPR043504">
    <property type="entry name" value="Peptidase_S1_PA_chymotrypsin"/>
</dbReference>
<dbReference type="AlphaFoldDB" id="A0A1B6ITC3"/>
<dbReference type="Gene3D" id="2.40.10.10">
    <property type="entry name" value="Trypsin-like serine proteases"/>
    <property type="match status" value="1"/>
</dbReference>
<evidence type="ECO:0000256" key="5">
    <source>
        <dbReference type="ARBA" id="ARBA00022801"/>
    </source>
</evidence>
<dbReference type="InterPro" id="IPR038565">
    <property type="entry name" value="CLIP_sf"/>
</dbReference>
<dbReference type="Pfam" id="PF00089">
    <property type="entry name" value="Trypsin"/>
    <property type="match status" value="1"/>
</dbReference>
<dbReference type="SMART" id="SM00680">
    <property type="entry name" value="CLIP"/>
    <property type="match status" value="2"/>
</dbReference>
<dbReference type="PROSITE" id="PS00134">
    <property type="entry name" value="TRYPSIN_HIS"/>
    <property type="match status" value="1"/>
</dbReference>
<evidence type="ECO:0000256" key="9">
    <source>
        <dbReference type="ARBA" id="ARBA00023180"/>
    </source>
</evidence>
<evidence type="ECO:0000256" key="12">
    <source>
        <dbReference type="RuleBase" id="RU366078"/>
    </source>
</evidence>
<dbReference type="SUPFAM" id="SSF50494">
    <property type="entry name" value="Trypsin-like serine proteases"/>
    <property type="match status" value="1"/>
</dbReference>
<dbReference type="SMART" id="SM00020">
    <property type="entry name" value="Tryp_SPc"/>
    <property type="match status" value="1"/>
</dbReference>
<dbReference type="Gene3D" id="3.30.1640.30">
    <property type="match status" value="2"/>
</dbReference>
<comment type="similarity">
    <text evidence="10 12">Belongs to the peptidase S1 family. CLIP subfamily.</text>
</comment>
<dbReference type="InterPro" id="IPR001314">
    <property type="entry name" value="Peptidase_S1A"/>
</dbReference>
<dbReference type="InterPro" id="IPR009003">
    <property type="entry name" value="Peptidase_S1_PA"/>
</dbReference>
<evidence type="ECO:0000256" key="1">
    <source>
        <dbReference type="ARBA" id="ARBA00004613"/>
    </source>
</evidence>
<keyword evidence="6 11" id="KW-0720">Serine protease</keyword>
<keyword evidence="8" id="KW-1015">Disulfide bond</keyword>
<dbReference type="GO" id="GO:0005576">
    <property type="term" value="C:extracellular region"/>
    <property type="evidence" value="ECO:0007669"/>
    <property type="project" value="UniProtKB-SubCell"/>
</dbReference>
<dbReference type="GO" id="GO:0006508">
    <property type="term" value="P:proteolysis"/>
    <property type="evidence" value="ECO:0007669"/>
    <property type="project" value="UniProtKB-KW"/>
</dbReference>
<dbReference type="InterPro" id="IPR022700">
    <property type="entry name" value="CLIP"/>
</dbReference>
<dbReference type="InterPro" id="IPR033116">
    <property type="entry name" value="TRYPSIN_SER"/>
</dbReference>
<evidence type="ECO:0000259" key="14">
    <source>
        <dbReference type="PROSITE" id="PS51888"/>
    </source>
</evidence>
<dbReference type="GO" id="GO:0004252">
    <property type="term" value="F:serine-type endopeptidase activity"/>
    <property type="evidence" value="ECO:0007669"/>
    <property type="project" value="UniProtKB-UniRule"/>
</dbReference>
<dbReference type="EMBL" id="GECU01017586">
    <property type="protein sequence ID" value="JAS90120.1"/>
    <property type="molecule type" value="Transcribed_RNA"/>
</dbReference>
<keyword evidence="3 11" id="KW-0645">Protease</keyword>
<evidence type="ECO:0000256" key="7">
    <source>
        <dbReference type="ARBA" id="ARBA00023145"/>
    </source>
</evidence>
<keyword evidence="5 11" id="KW-0378">Hydrolase</keyword>
<accession>A0A1B6ITC3</accession>
<dbReference type="InterPro" id="IPR018114">
    <property type="entry name" value="TRYPSIN_HIS"/>
</dbReference>
<evidence type="ECO:0000256" key="3">
    <source>
        <dbReference type="ARBA" id="ARBA00022670"/>
    </source>
</evidence>
<organism evidence="15">
    <name type="scientific">Homalodisca liturata</name>
    <dbReference type="NCBI Taxonomy" id="320908"/>
    <lineage>
        <taxon>Eukaryota</taxon>
        <taxon>Metazoa</taxon>
        <taxon>Ecdysozoa</taxon>
        <taxon>Arthropoda</taxon>
        <taxon>Hexapoda</taxon>
        <taxon>Insecta</taxon>
        <taxon>Pterygota</taxon>
        <taxon>Neoptera</taxon>
        <taxon>Paraneoptera</taxon>
        <taxon>Hemiptera</taxon>
        <taxon>Auchenorrhyncha</taxon>
        <taxon>Membracoidea</taxon>
        <taxon>Cicadellidae</taxon>
        <taxon>Cicadellinae</taxon>
        <taxon>Proconiini</taxon>
        <taxon>Homalodisca</taxon>
    </lineage>
</organism>
<dbReference type="CDD" id="cd00190">
    <property type="entry name" value="Tryp_SPc"/>
    <property type="match status" value="1"/>
</dbReference>
<evidence type="ECO:0000256" key="4">
    <source>
        <dbReference type="ARBA" id="ARBA00022729"/>
    </source>
</evidence>
<feature type="non-terminal residue" evidence="15">
    <location>
        <position position="1"/>
    </location>
</feature>
<evidence type="ECO:0000259" key="13">
    <source>
        <dbReference type="PROSITE" id="PS50240"/>
    </source>
</evidence>
<dbReference type="PROSITE" id="PS50240">
    <property type="entry name" value="TRYPSIN_DOM"/>
    <property type="match status" value="1"/>
</dbReference>
<dbReference type="PANTHER" id="PTHR24252">
    <property type="entry name" value="ACROSIN-RELATED"/>
    <property type="match status" value="1"/>
</dbReference>